<reference evidence="1 2" key="1">
    <citation type="submission" date="2022-05" db="EMBL/GenBank/DDBJ databases">
        <authorList>
            <consortium name="Genoscope - CEA"/>
            <person name="William W."/>
        </authorList>
    </citation>
    <scope>NUCLEOTIDE SEQUENCE [LARGE SCALE GENOMIC DNA]</scope>
</reference>
<accession>A0AAU9VKA2</accession>
<sequence>MAEEAKKVRTSAKSRFTRKRNEFVKAINDNKGIDFVKATFAVLRDAWSTVEGKHDLYTLFLTEEEVEQNEPWINELQELYSEAAVIHARYIEEHSQTERKRIEGLSRQEAMRAEQEKFHRLLEQMNAKRKSLEAVFETHMEHALSLIESIDKGQEKPAALRKAEKELDVALANSRNRMDSKHSRALH</sequence>
<proteinExistence type="predicted"/>
<dbReference type="Proteomes" id="UP001159428">
    <property type="component" value="Unassembled WGS sequence"/>
</dbReference>
<evidence type="ECO:0000313" key="1">
    <source>
        <dbReference type="EMBL" id="CAH3031450.1"/>
    </source>
</evidence>
<protein>
    <submittedName>
        <fullName evidence="1">Uncharacterized protein</fullName>
    </submittedName>
</protein>
<dbReference type="AlphaFoldDB" id="A0AAU9VKA2"/>
<comment type="caution">
    <text evidence="1">The sequence shown here is derived from an EMBL/GenBank/DDBJ whole genome shotgun (WGS) entry which is preliminary data.</text>
</comment>
<keyword evidence="2" id="KW-1185">Reference proteome</keyword>
<organism evidence="1 2">
    <name type="scientific">Pocillopora meandrina</name>
    <dbReference type="NCBI Taxonomy" id="46732"/>
    <lineage>
        <taxon>Eukaryota</taxon>
        <taxon>Metazoa</taxon>
        <taxon>Cnidaria</taxon>
        <taxon>Anthozoa</taxon>
        <taxon>Hexacorallia</taxon>
        <taxon>Scleractinia</taxon>
        <taxon>Astrocoeniina</taxon>
        <taxon>Pocilloporidae</taxon>
        <taxon>Pocillopora</taxon>
    </lineage>
</organism>
<gene>
    <name evidence="1" type="ORF">PMEA_00000148</name>
</gene>
<dbReference type="EMBL" id="CALNXJ010000001">
    <property type="protein sequence ID" value="CAH3031450.1"/>
    <property type="molecule type" value="Genomic_DNA"/>
</dbReference>
<evidence type="ECO:0000313" key="2">
    <source>
        <dbReference type="Proteomes" id="UP001159428"/>
    </source>
</evidence>
<name>A0AAU9VKA2_9CNID</name>